<dbReference type="Pfam" id="PF05970">
    <property type="entry name" value="PIF1"/>
    <property type="match status" value="1"/>
</dbReference>
<dbReference type="SUPFAM" id="SSF52540">
    <property type="entry name" value="P-loop containing nucleoside triphosphate hydrolases"/>
    <property type="match status" value="2"/>
</dbReference>
<organism evidence="4 5">
    <name type="scientific">Rhizophagus clarus</name>
    <dbReference type="NCBI Taxonomy" id="94130"/>
    <lineage>
        <taxon>Eukaryota</taxon>
        <taxon>Fungi</taxon>
        <taxon>Fungi incertae sedis</taxon>
        <taxon>Mucoromycota</taxon>
        <taxon>Glomeromycotina</taxon>
        <taxon>Glomeromycetes</taxon>
        <taxon>Glomerales</taxon>
        <taxon>Glomeraceae</taxon>
        <taxon>Rhizophagus</taxon>
    </lineage>
</organism>
<dbReference type="InterPro" id="IPR049163">
    <property type="entry name" value="Pif1-like_2B_dom"/>
</dbReference>
<comment type="caution">
    <text evidence="4">The sequence shown here is derived from an EMBL/GenBank/DDBJ whole genome shotgun (WGS) entry which is preliminary data.</text>
</comment>
<dbReference type="AlphaFoldDB" id="A0A2Z6S440"/>
<dbReference type="GO" id="GO:0043139">
    <property type="term" value="F:5'-3' DNA helicase activity"/>
    <property type="evidence" value="ECO:0007669"/>
    <property type="project" value="UniProtKB-EC"/>
</dbReference>
<dbReference type="EMBL" id="BEXD01003883">
    <property type="protein sequence ID" value="GBC03412.1"/>
    <property type="molecule type" value="Genomic_DNA"/>
</dbReference>
<comment type="similarity">
    <text evidence="1">Belongs to the helicase family.</text>
</comment>
<reference evidence="4 5" key="1">
    <citation type="submission" date="2017-11" db="EMBL/GenBank/DDBJ databases">
        <title>The genome of Rhizophagus clarus HR1 reveals common genetic basis of auxotrophy among arbuscular mycorrhizal fungi.</title>
        <authorList>
            <person name="Kobayashi Y."/>
        </authorList>
    </citation>
    <scope>NUCLEOTIDE SEQUENCE [LARGE SCALE GENOMIC DNA]</scope>
    <source>
        <strain evidence="4 5">HR1</strain>
    </source>
</reference>
<proteinExistence type="inferred from homology"/>
<evidence type="ECO:0000259" key="2">
    <source>
        <dbReference type="Pfam" id="PF05970"/>
    </source>
</evidence>
<keyword evidence="1" id="KW-0378">Hydrolase</keyword>
<evidence type="ECO:0000313" key="4">
    <source>
        <dbReference type="EMBL" id="GBC03412.1"/>
    </source>
</evidence>
<dbReference type="Gene3D" id="3.40.50.300">
    <property type="entry name" value="P-loop containing nucleotide triphosphate hydrolases"/>
    <property type="match status" value="1"/>
</dbReference>
<dbReference type="STRING" id="94130.A0A2Z6S440"/>
<keyword evidence="1" id="KW-0067">ATP-binding</keyword>
<evidence type="ECO:0000259" key="3">
    <source>
        <dbReference type="Pfam" id="PF21530"/>
    </source>
</evidence>
<keyword evidence="1" id="KW-0234">DNA repair</keyword>
<dbReference type="Pfam" id="PF21530">
    <property type="entry name" value="Pif1_2B_dom"/>
    <property type="match status" value="1"/>
</dbReference>
<evidence type="ECO:0000256" key="1">
    <source>
        <dbReference type="RuleBase" id="RU363044"/>
    </source>
</evidence>
<dbReference type="InterPro" id="IPR027417">
    <property type="entry name" value="P-loop_NTPase"/>
</dbReference>
<dbReference type="PANTHER" id="PTHR10492:SF57">
    <property type="entry name" value="ATP-DEPENDENT DNA HELICASE"/>
    <property type="match status" value="1"/>
</dbReference>
<keyword evidence="1" id="KW-0347">Helicase</keyword>
<dbReference type="GO" id="GO:0000723">
    <property type="term" value="P:telomere maintenance"/>
    <property type="evidence" value="ECO:0007669"/>
    <property type="project" value="InterPro"/>
</dbReference>
<gene>
    <name evidence="4" type="ORF">RclHR1_05100008</name>
</gene>
<name>A0A2Z6S440_9GLOM</name>
<keyword evidence="1" id="KW-0227">DNA damage</keyword>
<keyword evidence="5" id="KW-1185">Reference proteome</keyword>
<dbReference type="EC" id="5.6.2.3" evidence="1"/>
<accession>A0A2Z6S440</accession>
<evidence type="ECO:0000313" key="5">
    <source>
        <dbReference type="Proteomes" id="UP000247702"/>
    </source>
</evidence>
<comment type="catalytic activity">
    <reaction evidence="1">
        <text>ATP + H2O = ADP + phosphate + H(+)</text>
        <dbReference type="Rhea" id="RHEA:13065"/>
        <dbReference type="ChEBI" id="CHEBI:15377"/>
        <dbReference type="ChEBI" id="CHEBI:15378"/>
        <dbReference type="ChEBI" id="CHEBI:30616"/>
        <dbReference type="ChEBI" id="CHEBI:43474"/>
        <dbReference type="ChEBI" id="CHEBI:456216"/>
        <dbReference type="EC" id="5.6.2.3"/>
    </reaction>
</comment>
<feature type="domain" description="DNA helicase Pif1-like 2B" evidence="3">
    <location>
        <begin position="300"/>
        <end position="345"/>
    </location>
</feature>
<feature type="domain" description="DNA helicase Pif1-like DEAD-box helicase" evidence="2">
    <location>
        <begin position="163"/>
        <end position="222"/>
    </location>
</feature>
<keyword evidence="1" id="KW-0233">DNA recombination</keyword>
<dbReference type="Proteomes" id="UP000247702">
    <property type="component" value="Unassembled WGS sequence"/>
</dbReference>
<dbReference type="GO" id="GO:0006310">
    <property type="term" value="P:DNA recombination"/>
    <property type="evidence" value="ECO:0007669"/>
    <property type="project" value="UniProtKB-KW"/>
</dbReference>
<comment type="cofactor">
    <cofactor evidence="1">
        <name>Mg(2+)</name>
        <dbReference type="ChEBI" id="CHEBI:18420"/>
    </cofactor>
</comment>
<dbReference type="GO" id="GO:0005524">
    <property type="term" value="F:ATP binding"/>
    <property type="evidence" value="ECO:0007669"/>
    <property type="project" value="UniProtKB-KW"/>
</dbReference>
<dbReference type="InterPro" id="IPR010285">
    <property type="entry name" value="DNA_helicase_pif1-like_DEAD"/>
</dbReference>
<dbReference type="PANTHER" id="PTHR10492">
    <property type="match status" value="1"/>
</dbReference>
<sequence>MYLDARYISASEIIWKIFHYKVHNHTPSIQRLVVYLPNQQIVTFKDEDNLQHIVNHATIYKTTLTACFDDLKTVNGYICSTFKEACILLGLLEDDAEWNICFTYQCLLLNGKSLKDFPNIHLLLENISNNIDNNNDLDQLIQEEISYNTTELESILQNNIPLLNTEQYNIYNTIIQAIEHNLSEYFYIDGSGGTGKTFLYNTILAKISSSGGIALSVASSGTIPKGNLANLIYPNLTENSGNINYMVGRAILTPKNIDVEIISDIIINRLPGETKIYPSLDFIDSTENTYEQQSQVYLPEFLRSLISDLPPGELKLKIGIPIILLRNLNSSEGLCNGTRLIIRELQHKVIDAEIITGSHIGKRVFIP</sequence>
<dbReference type="GO" id="GO:0006281">
    <property type="term" value="P:DNA repair"/>
    <property type="evidence" value="ECO:0007669"/>
    <property type="project" value="UniProtKB-KW"/>
</dbReference>
<keyword evidence="1" id="KW-0547">Nucleotide-binding</keyword>
<protein>
    <recommendedName>
        <fullName evidence="1">ATP-dependent DNA helicase</fullName>
        <ecNumber evidence="1">5.6.2.3</ecNumber>
    </recommendedName>
</protein>
<dbReference type="GO" id="GO:0016887">
    <property type="term" value="F:ATP hydrolysis activity"/>
    <property type="evidence" value="ECO:0007669"/>
    <property type="project" value="RHEA"/>
</dbReference>